<dbReference type="InterPro" id="IPR008948">
    <property type="entry name" value="L-Aspartase-like"/>
</dbReference>
<dbReference type="InterPro" id="IPR022761">
    <property type="entry name" value="Fumarate_lyase_N"/>
</dbReference>
<gene>
    <name evidence="5 8" type="primary">fumC</name>
    <name evidence="8" type="ORF">HG15A2_02410</name>
</gene>
<keyword evidence="3 5" id="KW-0816">Tricarboxylic acid cycle</keyword>
<feature type="active site" evidence="5">
    <location>
        <position position="319"/>
    </location>
</feature>
<evidence type="ECO:0000256" key="1">
    <source>
        <dbReference type="ARBA" id="ARBA00009084"/>
    </source>
</evidence>
<evidence type="ECO:0000313" key="8">
    <source>
        <dbReference type="EMBL" id="QDS96982.1"/>
    </source>
</evidence>
<dbReference type="FunFam" id="1.10.275.10:FF:000001">
    <property type="entry name" value="Fumarate hydratase, mitochondrial"/>
    <property type="match status" value="1"/>
</dbReference>
<dbReference type="OrthoDB" id="9802809at2"/>
<dbReference type="GO" id="GO:0006106">
    <property type="term" value="P:fumarate metabolic process"/>
    <property type="evidence" value="ECO:0007669"/>
    <property type="project" value="InterPro"/>
</dbReference>
<dbReference type="FunFam" id="1.10.40.30:FF:000002">
    <property type="entry name" value="Fumarate hydratase class II"/>
    <property type="match status" value="1"/>
</dbReference>
<dbReference type="RefSeq" id="WP_145057001.1">
    <property type="nucleotide sequence ID" value="NZ_CP036263.1"/>
</dbReference>
<name>A0A517MQ38_9BACT</name>
<dbReference type="PANTHER" id="PTHR11444:SF22">
    <property type="entry name" value="FUMARATE HYDRATASE CLASS II"/>
    <property type="match status" value="1"/>
</dbReference>
<dbReference type="FunFam" id="1.20.200.10:FF:000001">
    <property type="entry name" value="Fumarate hydratase, mitochondrial"/>
    <property type="match status" value="1"/>
</dbReference>
<protein>
    <recommendedName>
        <fullName evidence="5">Fumarate hydratase class II</fullName>
        <shortName evidence="5">Fumarase C</shortName>
        <ecNumber evidence="5">4.2.1.2</ecNumber>
    </recommendedName>
    <alternativeName>
        <fullName evidence="5">Aerobic fumarase</fullName>
    </alternativeName>
    <alternativeName>
        <fullName evidence="5">Iron-independent fumarase</fullName>
    </alternativeName>
</protein>
<comment type="function">
    <text evidence="5">Involved in the TCA cycle. Catalyzes the stereospecific interconversion of fumarate to L-malate.</text>
</comment>
<dbReference type="EMBL" id="CP036263">
    <property type="protein sequence ID" value="QDS96982.1"/>
    <property type="molecule type" value="Genomic_DNA"/>
</dbReference>
<accession>A0A517MQ38</accession>
<comment type="subunit">
    <text evidence="5">Homotetramer.</text>
</comment>
<feature type="site" description="Important for catalytic activity" evidence="5">
    <location>
        <position position="332"/>
    </location>
</feature>
<keyword evidence="4 5" id="KW-0456">Lyase</keyword>
<dbReference type="InterPro" id="IPR005677">
    <property type="entry name" value="Fum_hydII"/>
</dbReference>
<evidence type="ECO:0000256" key="3">
    <source>
        <dbReference type="ARBA" id="ARBA00022532"/>
    </source>
</evidence>
<comment type="miscellaneous">
    <text evidence="5">There are 2 substrate-binding sites: the catalytic A site, and the non-catalytic B site that may play a role in the transfer of substrate or product between the active site and the solvent. Alternatively, the B site may bind allosteric effectors.</text>
</comment>
<dbReference type="PANTHER" id="PTHR11444">
    <property type="entry name" value="ASPARTATEAMMONIA/ARGININOSUCCINATE/ADENYLOSUCCINATE LYASE"/>
    <property type="match status" value="1"/>
</dbReference>
<dbReference type="InterPro" id="IPR000362">
    <property type="entry name" value="Fumarate_lyase_fam"/>
</dbReference>
<dbReference type="HAMAP" id="MF_00743">
    <property type="entry name" value="FumaraseC"/>
    <property type="match status" value="1"/>
</dbReference>
<dbReference type="GO" id="GO:0005737">
    <property type="term" value="C:cytoplasm"/>
    <property type="evidence" value="ECO:0007669"/>
    <property type="project" value="UniProtKB-SubCell"/>
</dbReference>
<feature type="active site" description="Proton donor/acceptor" evidence="5">
    <location>
        <position position="185"/>
    </location>
</feature>
<dbReference type="Pfam" id="PF10415">
    <property type="entry name" value="FumaraseC_C"/>
    <property type="match status" value="1"/>
</dbReference>
<dbReference type="InterPro" id="IPR018951">
    <property type="entry name" value="Fumarase_C_C"/>
</dbReference>
<dbReference type="InterPro" id="IPR020557">
    <property type="entry name" value="Fumarate_lyase_CS"/>
</dbReference>
<evidence type="ECO:0000259" key="7">
    <source>
        <dbReference type="Pfam" id="PF10415"/>
    </source>
</evidence>
<sequence>MANTRTERDTMGEMQVPKEALYGASTARAVENFPIAHEPVPAAVIHAFGHLKAACAQANLDLGKLDAGRAQAIIAAAEEVAAGKHDAHFPVDIYQTGSGTSTNMNANEVIANVANAGIASDGDKIHPNDHVNMGQSSNDTFPTAMSIAAASEIEHKLIPALNRLSESLTEKSNAWDSLVKIGRTHLMDATPIRMGQVFGGYAAQASNAVIRAGFAMEELKELAIGGTAVGTGINTHPEFAEKVALVLNERLKFQYEYEFLEAVNHPEAQATKDGVVTAHGYLKSIAVGLSKIANDIRHLGSGPRAGLYELLLPATQPGSSIMPGKVNPVMCESVMQVACRVIGNDSTVTTAALGGVGSLFELNVAMPVMIDAFLESVKLLANVSDVFVDKLLAGLEVNEARCQELLDRSLMTVTSLAPALGYETCAKLAKQALAEDTTIRALVLSKKLMGEEELDKLLDAEKMTRPS</sequence>
<feature type="binding site" evidence="5">
    <location>
        <position position="184"/>
    </location>
    <ligand>
        <name>substrate</name>
    </ligand>
</feature>
<dbReference type="UniPathway" id="UPA00223">
    <property type="reaction ID" value="UER01007"/>
</dbReference>
<dbReference type="Gene3D" id="1.10.275.10">
    <property type="entry name" value="Fumarase/aspartase (N-terminal domain)"/>
    <property type="match status" value="1"/>
</dbReference>
<dbReference type="AlphaFoldDB" id="A0A517MQ38"/>
<feature type="binding site" evidence="5">
    <location>
        <begin position="136"/>
        <end position="138"/>
    </location>
    <ligand>
        <name>substrate</name>
    </ligand>
</feature>
<feature type="binding site" description="in site B" evidence="5">
    <location>
        <begin position="126"/>
        <end position="129"/>
    </location>
    <ligand>
        <name>substrate</name>
    </ligand>
</feature>
<dbReference type="SUPFAM" id="SSF48557">
    <property type="entry name" value="L-aspartase-like"/>
    <property type="match status" value="1"/>
</dbReference>
<dbReference type="Proteomes" id="UP000319852">
    <property type="component" value="Chromosome"/>
</dbReference>
<comment type="catalytic activity">
    <reaction evidence="5">
        <text>(S)-malate = fumarate + H2O</text>
        <dbReference type="Rhea" id="RHEA:12460"/>
        <dbReference type="ChEBI" id="CHEBI:15377"/>
        <dbReference type="ChEBI" id="CHEBI:15589"/>
        <dbReference type="ChEBI" id="CHEBI:29806"/>
        <dbReference type="EC" id="4.2.1.2"/>
    </reaction>
</comment>
<dbReference type="GO" id="GO:0004333">
    <property type="term" value="F:fumarate hydratase activity"/>
    <property type="evidence" value="ECO:0007669"/>
    <property type="project" value="UniProtKB-UniRule"/>
</dbReference>
<dbReference type="Gene3D" id="1.20.200.10">
    <property type="entry name" value="Fumarase/aspartase (Central domain)"/>
    <property type="match status" value="1"/>
</dbReference>
<feature type="domain" description="Fumarase C C-terminal" evidence="7">
    <location>
        <begin position="413"/>
        <end position="465"/>
    </location>
</feature>
<dbReference type="PROSITE" id="PS00163">
    <property type="entry name" value="FUMARATE_LYASES"/>
    <property type="match status" value="1"/>
</dbReference>
<dbReference type="PRINTS" id="PR00149">
    <property type="entry name" value="FUMRATELYASE"/>
</dbReference>
<feature type="domain" description="Fumarate lyase N-terminal" evidence="6">
    <location>
        <begin position="12"/>
        <end position="343"/>
    </location>
</feature>
<feature type="binding site" evidence="5">
    <location>
        <position position="320"/>
    </location>
    <ligand>
        <name>substrate</name>
    </ligand>
</feature>
<dbReference type="EC" id="4.2.1.2" evidence="5"/>
<dbReference type="GO" id="GO:0006099">
    <property type="term" value="P:tricarboxylic acid cycle"/>
    <property type="evidence" value="ECO:0007669"/>
    <property type="project" value="UniProtKB-UniRule"/>
</dbReference>
<feature type="binding site" evidence="5">
    <location>
        <begin position="325"/>
        <end position="327"/>
    </location>
    <ligand>
        <name>substrate</name>
    </ligand>
</feature>
<dbReference type="KEGG" id="amob:HG15A2_02410"/>
<keyword evidence="2 5" id="KW-0963">Cytoplasm</keyword>
<reference evidence="8 9" key="1">
    <citation type="submission" date="2019-02" db="EMBL/GenBank/DDBJ databases">
        <title>Deep-cultivation of Planctomycetes and their phenomic and genomic characterization uncovers novel biology.</title>
        <authorList>
            <person name="Wiegand S."/>
            <person name="Jogler M."/>
            <person name="Boedeker C."/>
            <person name="Pinto D."/>
            <person name="Vollmers J."/>
            <person name="Rivas-Marin E."/>
            <person name="Kohn T."/>
            <person name="Peeters S.H."/>
            <person name="Heuer A."/>
            <person name="Rast P."/>
            <person name="Oberbeckmann S."/>
            <person name="Bunk B."/>
            <person name="Jeske O."/>
            <person name="Meyerdierks A."/>
            <person name="Storesund J.E."/>
            <person name="Kallscheuer N."/>
            <person name="Luecker S."/>
            <person name="Lage O.M."/>
            <person name="Pohl T."/>
            <person name="Merkel B.J."/>
            <person name="Hornburger P."/>
            <person name="Mueller R.-W."/>
            <person name="Bruemmer F."/>
            <person name="Labrenz M."/>
            <person name="Spormann A.M."/>
            <person name="Op den Camp H."/>
            <person name="Overmann J."/>
            <person name="Amann R."/>
            <person name="Jetten M.S.M."/>
            <person name="Mascher T."/>
            <person name="Medema M.H."/>
            <person name="Devos D.P."/>
            <person name="Kaster A.-K."/>
            <person name="Ovreas L."/>
            <person name="Rohde M."/>
            <person name="Galperin M.Y."/>
            <person name="Jogler C."/>
        </authorList>
    </citation>
    <scope>NUCLEOTIDE SEQUENCE [LARGE SCALE GENOMIC DNA]</scope>
    <source>
        <strain evidence="8 9">HG15A2</strain>
    </source>
</reference>
<comment type="subcellular location">
    <subcellularLocation>
        <location evidence="5">Cytoplasm</location>
    </subcellularLocation>
</comment>
<comment type="pathway">
    <text evidence="5">Carbohydrate metabolism; tricarboxylic acid cycle; (S)-malate from fumarate: step 1/1.</text>
</comment>
<dbReference type="Gene3D" id="1.10.40.30">
    <property type="entry name" value="Fumarase/aspartase (C-terminal domain)"/>
    <property type="match status" value="1"/>
</dbReference>
<evidence type="ECO:0000259" key="6">
    <source>
        <dbReference type="Pfam" id="PF00206"/>
    </source>
</evidence>
<dbReference type="PRINTS" id="PR00145">
    <property type="entry name" value="ARGSUCLYASE"/>
</dbReference>
<keyword evidence="9" id="KW-1185">Reference proteome</keyword>
<evidence type="ECO:0000313" key="9">
    <source>
        <dbReference type="Proteomes" id="UP000319852"/>
    </source>
</evidence>
<feature type="binding site" evidence="5">
    <location>
        <begin position="98"/>
        <end position="100"/>
    </location>
    <ligand>
        <name>substrate</name>
    </ligand>
</feature>
<evidence type="ECO:0000256" key="4">
    <source>
        <dbReference type="ARBA" id="ARBA00023239"/>
    </source>
</evidence>
<comment type="similarity">
    <text evidence="1 5">Belongs to the class-II fumarase/aspartase family. Fumarase subfamily.</text>
</comment>
<organism evidence="8 9">
    <name type="scientific">Adhaeretor mobilis</name>
    <dbReference type="NCBI Taxonomy" id="1930276"/>
    <lineage>
        <taxon>Bacteria</taxon>
        <taxon>Pseudomonadati</taxon>
        <taxon>Planctomycetota</taxon>
        <taxon>Planctomycetia</taxon>
        <taxon>Pirellulales</taxon>
        <taxon>Lacipirellulaceae</taxon>
        <taxon>Adhaeretor</taxon>
    </lineage>
</organism>
<evidence type="ECO:0000256" key="2">
    <source>
        <dbReference type="ARBA" id="ARBA00022490"/>
    </source>
</evidence>
<evidence type="ECO:0000256" key="5">
    <source>
        <dbReference type="HAMAP-Rule" id="MF_00743"/>
    </source>
</evidence>
<dbReference type="InterPro" id="IPR024083">
    <property type="entry name" value="Fumarase/histidase_N"/>
</dbReference>
<dbReference type="Pfam" id="PF00206">
    <property type="entry name" value="Lyase_1"/>
    <property type="match status" value="1"/>
</dbReference>
<proteinExistence type="inferred from homology"/>